<dbReference type="Proteomes" id="UP000005801">
    <property type="component" value="Unassembled WGS sequence"/>
</dbReference>
<reference evidence="3 4" key="1">
    <citation type="submission" date="2007-06" db="EMBL/GenBank/DDBJ databases">
        <authorList>
            <person name="Shimkets L."/>
            <person name="Ferriera S."/>
            <person name="Johnson J."/>
            <person name="Kravitz S."/>
            <person name="Beeson K."/>
            <person name="Sutton G."/>
            <person name="Rogers Y.-H."/>
            <person name="Friedman R."/>
            <person name="Frazier M."/>
            <person name="Venter J.C."/>
        </authorList>
    </citation>
    <scope>NUCLEOTIDE SEQUENCE [LARGE SCALE GENOMIC DNA]</scope>
    <source>
        <strain evidence="3 4">SIR-1</strain>
    </source>
</reference>
<evidence type="ECO:0000313" key="3">
    <source>
        <dbReference type="EMBL" id="EDM74629.1"/>
    </source>
</evidence>
<dbReference type="SUPFAM" id="SSF48239">
    <property type="entry name" value="Terpenoid cyclases/Protein prenyltransferases"/>
    <property type="match status" value="1"/>
</dbReference>
<keyword evidence="4" id="KW-1185">Reference proteome</keyword>
<feature type="region of interest" description="Disordered" evidence="1">
    <location>
        <begin position="1"/>
        <end position="25"/>
    </location>
</feature>
<evidence type="ECO:0000256" key="1">
    <source>
        <dbReference type="SAM" id="MobiDB-lite"/>
    </source>
</evidence>
<keyword evidence="2" id="KW-1133">Transmembrane helix</keyword>
<gene>
    <name evidence="3" type="ORF">PPSIR1_37699</name>
</gene>
<feature type="transmembrane region" description="Helical" evidence="2">
    <location>
        <begin position="123"/>
        <end position="146"/>
    </location>
</feature>
<feature type="region of interest" description="Disordered" evidence="1">
    <location>
        <begin position="846"/>
        <end position="881"/>
    </location>
</feature>
<sequence length="881" mass="96294">MADPTDSTAPKDAPPKPPAQGDGSWQGPRWSLAGLALTHGLIFAWAASKLPWSQWSTFAIVCGALAFGHFATALSAAARARFTAWIWRGTSIFALGLLLWLGWQLTSSASYLAGLYGDLGKGLGAAVLAVLGLAALLTLPLSIWGLAATWDARWNRAAAGSVAALAIVWIGGAWQTASAAQATPLPLPGGGEQRVYDQIADAIPAWEELPPIPLEGAPRKNDPDGPRPKLKLPPLWTTEPVACVPAYDAVDTGQAYAVLTYFVPASEETIQRRRRSAVGWRLAPVEPASRCVQAPREAIVEAIAEQLRAEAMAGPMKIDLLSGMALLRSRNFVLDMVALRPGLDGICDADRCLMPWQLTATNQFIFNEPVGWIPDFRFGVSPVRLQRALGGSVPKEVLIWDRERRRPKTRKKEERDQPLIAPDGAEEWGSIEGLLRVETVSIVISDDAEVRELRRLHEREVPLSQHRLALAQRRAERYIAEAQLANGRFTYTLDPFTGKRRTKSWNLPRQAGTTLVMCELGTDEHQTRTVATRSLAFMAKHARAAENGDAAVGGSKLLALIKNETKTEAHLGSTALPGISYFACREHVGDRFDTLAAGLVRYLLAMQRPDGSFYPKYDVATGEPIDGPEPMYAGGQAIFTLTLAEKLSIEDPEAAAAMDLPDTKTLHDATEAAMNYYAGPYWDNFLRDFFWLEENWHCLAARASLGHHRNEGYEQFCVDYMAYKSRVPLRPDSRVAEEFVGGYSLGNILTPVNTPTVGYGEGLAASMAIKQARGEDVSEDVEHMKAIIAFALRQQWNPVTCFACTPKHLAVGGFSESMSAPEIRIDYTQHAWAALGHGGALIWDHIPPSHEMDRTRGEPEEPEFPGLTAPPAQDPAQDPVQ</sequence>
<keyword evidence="2" id="KW-0812">Transmembrane</keyword>
<dbReference type="STRING" id="391625.PPSIR1_37699"/>
<dbReference type="RefSeq" id="WP_006976192.1">
    <property type="nucleotide sequence ID" value="NZ_ABCS01000121.1"/>
</dbReference>
<protein>
    <submittedName>
        <fullName evidence="3">Uncharacterized protein</fullName>
    </submittedName>
</protein>
<organism evidence="3 4">
    <name type="scientific">Plesiocystis pacifica SIR-1</name>
    <dbReference type="NCBI Taxonomy" id="391625"/>
    <lineage>
        <taxon>Bacteria</taxon>
        <taxon>Pseudomonadati</taxon>
        <taxon>Myxococcota</taxon>
        <taxon>Polyangia</taxon>
        <taxon>Nannocystales</taxon>
        <taxon>Nannocystaceae</taxon>
        <taxon>Plesiocystis</taxon>
    </lineage>
</organism>
<feature type="transmembrane region" description="Helical" evidence="2">
    <location>
        <begin position="158"/>
        <end position="177"/>
    </location>
</feature>
<dbReference type="InterPro" id="IPR008930">
    <property type="entry name" value="Terpenoid_cyclase/PrenylTrfase"/>
</dbReference>
<feature type="compositionally biased region" description="Low complexity" evidence="1">
    <location>
        <begin position="869"/>
        <end position="881"/>
    </location>
</feature>
<feature type="transmembrane region" description="Helical" evidence="2">
    <location>
        <begin position="54"/>
        <end position="78"/>
    </location>
</feature>
<evidence type="ECO:0000313" key="4">
    <source>
        <dbReference type="Proteomes" id="UP000005801"/>
    </source>
</evidence>
<feature type="compositionally biased region" description="Basic and acidic residues" evidence="1">
    <location>
        <begin position="847"/>
        <end position="859"/>
    </location>
</feature>
<accession>A6GHK5</accession>
<feature type="transmembrane region" description="Helical" evidence="2">
    <location>
        <begin position="85"/>
        <end position="103"/>
    </location>
</feature>
<evidence type="ECO:0000256" key="2">
    <source>
        <dbReference type="SAM" id="Phobius"/>
    </source>
</evidence>
<dbReference type="eggNOG" id="COG1331">
    <property type="taxonomic scope" value="Bacteria"/>
</dbReference>
<dbReference type="EMBL" id="ABCS01000121">
    <property type="protein sequence ID" value="EDM74629.1"/>
    <property type="molecule type" value="Genomic_DNA"/>
</dbReference>
<keyword evidence="2" id="KW-0472">Membrane</keyword>
<dbReference type="AlphaFoldDB" id="A6GHK5"/>
<dbReference type="OrthoDB" id="5485052at2"/>
<proteinExistence type="predicted"/>
<comment type="caution">
    <text evidence="3">The sequence shown here is derived from an EMBL/GenBank/DDBJ whole genome shotgun (WGS) entry which is preliminary data.</text>
</comment>
<name>A6GHK5_9BACT</name>